<comment type="caution">
    <text evidence="4">The sequence shown here is derived from an EMBL/GenBank/DDBJ whole genome shotgun (WGS) entry which is preliminary data.</text>
</comment>
<keyword evidence="5" id="KW-1185">Reference proteome</keyword>
<reference evidence="4" key="1">
    <citation type="submission" date="2022-11" db="EMBL/GenBank/DDBJ databases">
        <authorList>
            <person name="Kikuchi T."/>
        </authorList>
    </citation>
    <scope>NUCLEOTIDE SEQUENCE</scope>
    <source>
        <strain evidence="4">PS1010</strain>
    </source>
</reference>
<dbReference type="Pfam" id="PF21039">
    <property type="entry name" value="CEP104_ZnF"/>
    <property type="match status" value="1"/>
</dbReference>
<evidence type="ECO:0000313" key="4">
    <source>
        <dbReference type="EMBL" id="CAI5446118.1"/>
    </source>
</evidence>
<dbReference type="AlphaFoldDB" id="A0A9P1IJN2"/>
<sequence>MSRNFDAEYDDYLKRRGSGFSVKQKKFEPLDEETERKKKEAKSQEFGIPENKYSMQGYTENEADVGSDALASVRTLRNNLRVLSLEHKAKDQPVKSHLCDSACQDLTRAEKSIVELADKRSDAIFRGDTGKAKVIGEQMDKIKKDAIRNAYSDLMIDGPTMKAFGVDSKWTPEKNPLPADDWRPITPLPERKRAVTPIREKRRVDTPSNRTPSRQSTSRPTQRSASASSAKVRTAPKKNQRLSEMVYPDKQNIEQDQDDPYQMPTYVGRCPHCKITERGLGNNGGMERHFARYCKVMTNCKFCLKVVMISELTDHMIHRCNFLHGTMEPCRQCGLAIDKEDQAANMSHPMCRGRKAPSGAEWCPLCTIAVNRDDENWINHCTTQCYNNPRSDLSGERDPYDLKAEQDNIMREIAEREAEEERKQIEKEAALKAAQTPNNRMIDADQLVSALQKIQERKKAEKKKRAKDVEKDA</sequence>
<gene>
    <name evidence="4" type="ORF">CAMP_LOCUS8755</name>
</gene>
<protein>
    <recommendedName>
        <fullName evidence="3">Centrosomal protein CEP104 Zn finger domain-containing protein</fullName>
    </recommendedName>
</protein>
<feature type="region of interest" description="Disordered" evidence="2">
    <location>
        <begin position="164"/>
        <end position="260"/>
    </location>
</feature>
<feature type="region of interest" description="Disordered" evidence="2">
    <location>
        <begin position="24"/>
        <end position="55"/>
    </location>
</feature>
<dbReference type="InterPro" id="IPR052607">
    <property type="entry name" value="CEP104-like"/>
</dbReference>
<evidence type="ECO:0000256" key="2">
    <source>
        <dbReference type="SAM" id="MobiDB-lite"/>
    </source>
</evidence>
<dbReference type="GO" id="GO:0005929">
    <property type="term" value="C:cilium"/>
    <property type="evidence" value="ECO:0007669"/>
    <property type="project" value="TreeGrafter"/>
</dbReference>
<dbReference type="OrthoDB" id="66599at2759"/>
<evidence type="ECO:0000256" key="1">
    <source>
        <dbReference type="SAM" id="Coils"/>
    </source>
</evidence>
<feature type="domain" description="Centrosomal protein CEP104 Zn finger" evidence="3">
    <location>
        <begin position="270"/>
        <end position="381"/>
    </location>
</feature>
<dbReference type="PANTHER" id="PTHR13371">
    <property type="entry name" value="GLYCINE-, GLUTAMATE-, THIENYLCYCLOHEXYLPIPERIDINE-BINDING PROTEIN"/>
    <property type="match status" value="1"/>
</dbReference>
<feature type="compositionally biased region" description="Basic and acidic residues" evidence="2">
    <location>
        <begin position="25"/>
        <end position="43"/>
    </location>
</feature>
<dbReference type="Proteomes" id="UP001152747">
    <property type="component" value="Unassembled WGS sequence"/>
</dbReference>
<proteinExistence type="predicted"/>
<feature type="compositionally biased region" description="Basic and acidic residues" evidence="2">
    <location>
        <begin position="189"/>
        <end position="205"/>
    </location>
</feature>
<dbReference type="EMBL" id="CANHGI010000003">
    <property type="protein sequence ID" value="CAI5446118.1"/>
    <property type="molecule type" value="Genomic_DNA"/>
</dbReference>
<organism evidence="4 5">
    <name type="scientific">Caenorhabditis angaria</name>
    <dbReference type="NCBI Taxonomy" id="860376"/>
    <lineage>
        <taxon>Eukaryota</taxon>
        <taxon>Metazoa</taxon>
        <taxon>Ecdysozoa</taxon>
        <taxon>Nematoda</taxon>
        <taxon>Chromadorea</taxon>
        <taxon>Rhabditida</taxon>
        <taxon>Rhabditina</taxon>
        <taxon>Rhabditomorpha</taxon>
        <taxon>Rhabditoidea</taxon>
        <taxon>Rhabditidae</taxon>
        <taxon>Peloderinae</taxon>
        <taxon>Caenorhabditis</taxon>
    </lineage>
</organism>
<dbReference type="InterPro" id="IPR048738">
    <property type="entry name" value="CEP104_Znf"/>
</dbReference>
<evidence type="ECO:0000259" key="3">
    <source>
        <dbReference type="Pfam" id="PF21039"/>
    </source>
</evidence>
<accession>A0A9P1IJN2</accession>
<name>A0A9P1IJN2_9PELO</name>
<dbReference type="PANTHER" id="PTHR13371:SF0">
    <property type="entry name" value="CENTROSOMAL PROTEIN OF 104 KDA"/>
    <property type="match status" value="1"/>
</dbReference>
<keyword evidence="1" id="KW-0175">Coiled coil</keyword>
<feature type="compositionally biased region" description="Low complexity" evidence="2">
    <location>
        <begin position="206"/>
        <end position="230"/>
    </location>
</feature>
<feature type="coiled-coil region" evidence="1">
    <location>
        <begin position="402"/>
        <end position="472"/>
    </location>
</feature>
<evidence type="ECO:0000313" key="5">
    <source>
        <dbReference type="Proteomes" id="UP001152747"/>
    </source>
</evidence>